<dbReference type="RefSeq" id="XP_064072154.1">
    <property type="nucleotide sequence ID" value="XM_064216084.1"/>
</dbReference>
<keyword evidence="8" id="KW-1185">Reference proteome</keyword>
<reference evidence="8" key="1">
    <citation type="submission" date="2025-05" db="UniProtKB">
        <authorList>
            <consortium name="RefSeq"/>
        </authorList>
    </citation>
    <scope>NUCLEOTIDE SEQUENCE [LARGE SCALE GENOMIC DNA]</scope>
</reference>
<dbReference type="InterPro" id="IPR018114">
    <property type="entry name" value="TRYPSIN_HIS"/>
</dbReference>
<proteinExistence type="inferred from homology"/>
<evidence type="ECO:0000313" key="9">
    <source>
        <dbReference type="RefSeq" id="XP_064072154.1"/>
    </source>
</evidence>
<sequence>MPYEPLILVKQLITGLTVYLTLPSPGLSKIRAPGPSRLKQVVPAAQLVPIPILYTGSPIESRIVGGSTVDISRYPFLVVVLYSQDGIIFRHICGGSIINNRSVLTAAHCFLGSPSNLLIRAGSSFGSSGGTIYNVMNMIEHFNYETMTAKNDIGVIRIRNEFMFGGNVQVGRIGGYHIGDDQVVWAAGWGHTSFNGQSSEELRHVQIWTVNQNTCRQNYGNINLITEYVLCAGPREANNGICSGDSGGPLVHANAVVGVVSFGANCGLPQFPGVFTRVSKYTDWIQTNA</sequence>
<keyword evidence="3 6" id="KW-0378">Hydrolase</keyword>
<dbReference type="InterPro" id="IPR043504">
    <property type="entry name" value="Peptidase_S1_PA_chymotrypsin"/>
</dbReference>
<dbReference type="PRINTS" id="PR00722">
    <property type="entry name" value="CHYMOTRYPSIN"/>
</dbReference>
<name>A0ABM4ALH5_VANTA</name>
<dbReference type="CDD" id="cd00190">
    <property type="entry name" value="Tryp_SPc"/>
    <property type="match status" value="1"/>
</dbReference>
<dbReference type="InterPro" id="IPR009003">
    <property type="entry name" value="Peptidase_S1_PA"/>
</dbReference>
<gene>
    <name evidence="9" type="primary">LOC135193473</name>
</gene>
<dbReference type="PANTHER" id="PTHR24276">
    <property type="entry name" value="POLYSERASE-RELATED"/>
    <property type="match status" value="1"/>
</dbReference>
<evidence type="ECO:0000256" key="2">
    <source>
        <dbReference type="ARBA" id="ARBA00022670"/>
    </source>
</evidence>
<evidence type="ECO:0000259" key="7">
    <source>
        <dbReference type="PROSITE" id="PS50240"/>
    </source>
</evidence>
<organism evidence="8 9">
    <name type="scientific">Vanessa tameamea</name>
    <name type="common">Kamehameha butterfly</name>
    <dbReference type="NCBI Taxonomy" id="334116"/>
    <lineage>
        <taxon>Eukaryota</taxon>
        <taxon>Metazoa</taxon>
        <taxon>Ecdysozoa</taxon>
        <taxon>Arthropoda</taxon>
        <taxon>Hexapoda</taxon>
        <taxon>Insecta</taxon>
        <taxon>Pterygota</taxon>
        <taxon>Neoptera</taxon>
        <taxon>Endopterygota</taxon>
        <taxon>Lepidoptera</taxon>
        <taxon>Glossata</taxon>
        <taxon>Ditrysia</taxon>
        <taxon>Papilionoidea</taxon>
        <taxon>Nymphalidae</taxon>
        <taxon>Nymphalinae</taxon>
        <taxon>Vanessa</taxon>
    </lineage>
</organism>
<evidence type="ECO:0000256" key="3">
    <source>
        <dbReference type="ARBA" id="ARBA00022801"/>
    </source>
</evidence>
<keyword evidence="5" id="KW-1015">Disulfide bond</keyword>
<dbReference type="InterPro" id="IPR001314">
    <property type="entry name" value="Peptidase_S1A"/>
</dbReference>
<dbReference type="InterPro" id="IPR050430">
    <property type="entry name" value="Peptidase_S1"/>
</dbReference>
<evidence type="ECO:0000256" key="5">
    <source>
        <dbReference type="ARBA" id="ARBA00023157"/>
    </source>
</evidence>
<accession>A0ABM4ALH5</accession>
<dbReference type="PROSITE" id="PS00134">
    <property type="entry name" value="TRYPSIN_HIS"/>
    <property type="match status" value="1"/>
</dbReference>
<dbReference type="SUPFAM" id="SSF50494">
    <property type="entry name" value="Trypsin-like serine proteases"/>
    <property type="match status" value="1"/>
</dbReference>
<evidence type="ECO:0000256" key="6">
    <source>
        <dbReference type="RuleBase" id="RU363034"/>
    </source>
</evidence>
<protein>
    <submittedName>
        <fullName evidence="9">Trypsin, alkaline C-like</fullName>
    </submittedName>
</protein>
<evidence type="ECO:0000256" key="1">
    <source>
        <dbReference type="ARBA" id="ARBA00007664"/>
    </source>
</evidence>
<evidence type="ECO:0000313" key="8">
    <source>
        <dbReference type="Proteomes" id="UP001652626"/>
    </source>
</evidence>
<comment type="similarity">
    <text evidence="1">Belongs to the peptidase S1 family.</text>
</comment>
<dbReference type="Pfam" id="PF00089">
    <property type="entry name" value="Trypsin"/>
    <property type="match status" value="1"/>
</dbReference>
<dbReference type="SMART" id="SM00020">
    <property type="entry name" value="Tryp_SPc"/>
    <property type="match status" value="1"/>
</dbReference>
<keyword evidence="2 6" id="KW-0645">Protease</keyword>
<dbReference type="PANTHER" id="PTHR24276:SF91">
    <property type="entry name" value="AT26814P-RELATED"/>
    <property type="match status" value="1"/>
</dbReference>
<reference evidence="9" key="2">
    <citation type="submission" date="2025-08" db="UniProtKB">
        <authorList>
            <consortium name="RefSeq"/>
        </authorList>
    </citation>
    <scope>IDENTIFICATION</scope>
    <source>
        <tissue evidence="9">Whole body</tissue>
    </source>
</reference>
<dbReference type="Gene3D" id="2.40.10.10">
    <property type="entry name" value="Trypsin-like serine proteases"/>
    <property type="match status" value="1"/>
</dbReference>
<dbReference type="InterPro" id="IPR001254">
    <property type="entry name" value="Trypsin_dom"/>
</dbReference>
<feature type="domain" description="Peptidase S1" evidence="7">
    <location>
        <begin position="63"/>
        <end position="289"/>
    </location>
</feature>
<evidence type="ECO:0000256" key="4">
    <source>
        <dbReference type="ARBA" id="ARBA00022825"/>
    </source>
</evidence>
<dbReference type="InterPro" id="IPR033116">
    <property type="entry name" value="TRYPSIN_SER"/>
</dbReference>
<dbReference type="Proteomes" id="UP001652626">
    <property type="component" value="Chromosome 2"/>
</dbReference>
<dbReference type="PROSITE" id="PS00135">
    <property type="entry name" value="TRYPSIN_SER"/>
    <property type="match status" value="1"/>
</dbReference>
<keyword evidence="4 6" id="KW-0720">Serine protease</keyword>
<dbReference type="PROSITE" id="PS50240">
    <property type="entry name" value="TRYPSIN_DOM"/>
    <property type="match status" value="1"/>
</dbReference>
<dbReference type="GeneID" id="135193473"/>